<evidence type="ECO:0000256" key="1">
    <source>
        <dbReference type="SAM" id="MobiDB-lite"/>
    </source>
</evidence>
<proteinExistence type="predicted"/>
<keyword evidence="4" id="KW-1185">Reference proteome</keyword>
<accession>A0A066X320</accession>
<evidence type="ECO:0000256" key="2">
    <source>
        <dbReference type="SAM" id="SignalP"/>
    </source>
</evidence>
<dbReference type="AlphaFoldDB" id="A0A066X320"/>
<feature type="chain" id="PRO_5001629734" evidence="2">
    <location>
        <begin position="18"/>
        <end position="229"/>
    </location>
</feature>
<gene>
    <name evidence="3" type="ORF">CSUB01_10404</name>
</gene>
<dbReference type="Proteomes" id="UP000027238">
    <property type="component" value="Unassembled WGS sequence"/>
</dbReference>
<sequence length="229" mass="25589">MKFTSFPFAVLVASAVAAPLSPTETDLGPTRSRRISLVPNDDVANSASVPPKEGFIPVELLENACLKQCPTISPGIHSYKQFAAFECRLRCAADTYRRIRKPKAEDDRDEDRVEATFRGPAVPQEFVDALLKKHRFWNTTGTESRSEDDMVSQISGGEDNNKTDSGEPMGNPCAWPTEWENSLASRRELYVCLESCPVGSFSGICLHPCFLEITERRCREQAKEIRLED</sequence>
<evidence type="ECO:0000313" key="3">
    <source>
        <dbReference type="EMBL" id="KDN62074.1"/>
    </source>
</evidence>
<comment type="caution">
    <text evidence="3">The sequence shown here is derived from an EMBL/GenBank/DDBJ whole genome shotgun (WGS) entry which is preliminary data.</text>
</comment>
<keyword evidence="2" id="KW-0732">Signal</keyword>
<dbReference type="OMA" id="CAWPTEW"/>
<feature type="region of interest" description="Disordered" evidence="1">
    <location>
        <begin position="141"/>
        <end position="172"/>
    </location>
</feature>
<dbReference type="HOGENOM" id="CLU_1209752_0_0_1"/>
<dbReference type="eggNOG" id="ENOG502T5G8">
    <property type="taxonomic scope" value="Eukaryota"/>
</dbReference>
<evidence type="ECO:0000313" key="4">
    <source>
        <dbReference type="Proteomes" id="UP000027238"/>
    </source>
</evidence>
<name>A0A066X320_COLSU</name>
<feature type="signal peptide" evidence="2">
    <location>
        <begin position="1"/>
        <end position="17"/>
    </location>
</feature>
<dbReference type="OrthoDB" id="4850950at2759"/>
<organism evidence="3 4">
    <name type="scientific">Colletotrichum sublineola</name>
    <name type="common">Sorghum anthracnose fungus</name>
    <dbReference type="NCBI Taxonomy" id="1173701"/>
    <lineage>
        <taxon>Eukaryota</taxon>
        <taxon>Fungi</taxon>
        <taxon>Dikarya</taxon>
        <taxon>Ascomycota</taxon>
        <taxon>Pezizomycotina</taxon>
        <taxon>Sordariomycetes</taxon>
        <taxon>Hypocreomycetidae</taxon>
        <taxon>Glomerellales</taxon>
        <taxon>Glomerellaceae</taxon>
        <taxon>Colletotrichum</taxon>
        <taxon>Colletotrichum graminicola species complex</taxon>
    </lineage>
</organism>
<dbReference type="EMBL" id="JMSE01001359">
    <property type="protein sequence ID" value="KDN62074.1"/>
    <property type="molecule type" value="Genomic_DNA"/>
</dbReference>
<protein>
    <submittedName>
        <fullName evidence="3">Uncharacterized protein</fullName>
    </submittedName>
</protein>
<reference evidence="4" key="1">
    <citation type="journal article" date="2014" name="Genome Announc.">
        <title>Draft genome sequence of Colletotrichum sublineola, a destructive pathogen of cultivated sorghum.</title>
        <authorList>
            <person name="Baroncelli R."/>
            <person name="Sanz-Martin J.M."/>
            <person name="Rech G.E."/>
            <person name="Sukno S.A."/>
            <person name="Thon M.R."/>
        </authorList>
    </citation>
    <scope>NUCLEOTIDE SEQUENCE [LARGE SCALE GENOMIC DNA]</scope>
    <source>
        <strain evidence="4">TX430BB</strain>
    </source>
</reference>